<reference evidence="1" key="2">
    <citation type="journal article" date="2014" name="ISME J.">
        <title>Microbial stratification in low pH oxic and suboxic macroscopic growths along an acid mine drainage.</title>
        <authorList>
            <person name="Mendez-Garcia C."/>
            <person name="Mesa V."/>
            <person name="Sprenger R.R."/>
            <person name="Richter M."/>
            <person name="Diez M.S."/>
            <person name="Solano J."/>
            <person name="Bargiela R."/>
            <person name="Golyshina O.V."/>
            <person name="Manteca A."/>
            <person name="Ramos J.L."/>
            <person name="Gallego J.R."/>
            <person name="Llorente I."/>
            <person name="Martins Dos Santos V.A."/>
            <person name="Jensen O.N."/>
            <person name="Pelaez A.I."/>
            <person name="Sanchez J."/>
            <person name="Ferrer M."/>
        </authorList>
    </citation>
    <scope>NUCLEOTIDE SEQUENCE</scope>
</reference>
<dbReference type="AlphaFoldDB" id="T1DBB1"/>
<comment type="caution">
    <text evidence="1">The sequence shown here is derived from an EMBL/GenBank/DDBJ whole genome shotgun (WGS) entry which is preliminary data.</text>
</comment>
<reference evidence="1" key="1">
    <citation type="submission" date="2013-08" db="EMBL/GenBank/DDBJ databases">
        <authorList>
            <person name="Mendez C."/>
            <person name="Richter M."/>
            <person name="Ferrer M."/>
            <person name="Sanchez J."/>
        </authorList>
    </citation>
    <scope>NUCLEOTIDE SEQUENCE</scope>
</reference>
<organism evidence="1">
    <name type="scientific">mine drainage metagenome</name>
    <dbReference type="NCBI Taxonomy" id="410659"/>
    <lineage>
        <taxon>unclassified sequences</taxon>
        <taxon>metagenomes</taxon>
        <taxon>ecological metagenomes</taxon>
    </lineage>
</organism>
<gene>
    <name evidence="1" type="ORF">B1A_02114</name>
</gene>
<dbReference type="Gene3D" id="3.40.1260.20">
    <property type="entry name" value="Ribonuclease E, catalytic domain"/>
    <property type="match status" value="1"/>
</dbReference>
<sequence>YCEGKGYTKSLRTIIYEILEELRHVPVGSRQPGKDRKVVLYVHPDVQVALQEEERDFLVAVEKKINRQVIVKSDPLSHIEEFSVIAP</sequence>
<proteinExistence type="predicted"/>
<dbReference type="EMBL" id="AUZX01001582">
    <property type="protein sequence ID" value="EQD78724.1"/>
    <property type="molecule type" value="Genomic_DNA"/>
</dbReference>
<accession>T1DBB1</accession>
<protein>
    <submittedName>
        <fullName evidence="1">Cytoplasmic axial filament protein CafA and Ribonuclease G</fullName>
    </submittedName>
</protein>
<feature type="non-terminal residue" evidence="1">
    <location>
        <position position="1"/>
    </location>
</feature>
<evidence type="ECO:0000313" key="1">
    <source>
        <dbReference type="EMBL" id="EQD78724.1"/>
    </source>
</evidence>
<name>T1DBB1_9ZZZZ</name>